<dbReference type="InterPro" id="IPR025474">
    <property type="entry name" value="DUF4325"/>
</dbReference>
<organism evidence="2 3">
    <name type="scientific">Rhodoferax aquaticus</name>
    <dbReference type="NCBI Taxonomy" id="2527691"/>
    <lineage>
        <taxon>Bacteria</taxon>
        <taxon>Pseudomonadati</taxon>
        <taxon>Pseudomonadota</taxon>
        <taxon>Betaproteobacteria</taxon>
        <taxon>Burkholderiales</taxon>
        <taxon>Comamonadaceae</taxon>
        <taxon>Rhodoferax</taxon>
    </lineage>
</organism>
<dbReference type="RefSeq" id="WP_142808167.1">
    <property type="nucleotide sequence ID" value="NZ_CP036282.1"/>
</dbReference>
<dbReference type="KEGG" id="rhg:EXZ61_00185"/>
<dbReference type="Proteomes" id="UP000317365">
    <property type="component" value="Chromosome"/>
</dbReference>
<evidence type="ECO:0000313" key="3">
    <source>
        <dbReference type="Proteomes" id="UP000317365"/>
    </source>
</evidence>
<name>A0A515EJ70_9BURK</name>
<keyword evidence="3" id="KW-1185">Reference proteome</keyword>
<dbReference type="EMBL" id="CP036282">
    <property type="protein sequence ID" value="QDL52715.1"/>
    <property type="molecule type" value="Genomic_DNA"/>
</dbReference>
<dbReference type="AlphaFoldDB" id="A0A515EJ70"/>
<accession>A0A515EJ70</accession>
<protein>
    <submittedName>
        <fullName evidence="2">DUF4325 domain-containing protein</fullName>
    </submittedName>
</protein>
<dbReference type="Pfam" id="PF14213">
    <property type="entry name" value="DUF4325"/>
    <property type="match status" value="1"/>
</dbReference>
<feature type="domain" description="DUF4325" evidence="1">
    <location>
        <begin position="274"/>
        <end position="325"/>
    </location>
</feature>
<dbReference type="SUPFAM" id="SSF55874">
    <property type="entry name" value="ATPase domain of HSP90 chaperone/DNA topoisomerase II/histidine kinase"/>
    <property type="match status" value="1"/>
</dbReference>
<gene>
    <name evidence="2" type="ORF">EXZ61_00185</name>
</gene>
<reference evidence="3" key="1">
    <citation type="submission" date="2019-02" db="EMBL/GenBank/DDBJ databases">
        <title>Complete genome sequence of Rhodoferax sp. Gr-4.</title>
        <authorList>
            <person name="Jin L."/>
        </authorList>
    </citation>
    <scope>NUCLEOTIDE SEQUENCE [LARGE SCALE GENOMIC DNA]</scope>
    <source>
        <strain evidence="3">Gr-4</strain>
    </source>
</reference>
<evidence type="ECO:0000259" key="1">
    <source>
        <dbReference type="Pfam" id="PF14213"/>
    </source>
</evidence>
<evidence type="ECO:0000313" key="2">
    <source>
        <dbReference type="EMBL" id="QDL52715.1"/>
    </source>
</evidence>
<dbReference type="InterPro" id="IPR036890">
    <property type="entry name" value="HATPase_C_sf"/>
</dbReference>
<reference evidence="3" key="2">
    <citation type="journal article" date="2020" name="Int. J. Syst. Evol. Microbiol.">
        <title>Genomic insights into a novel species Rhodoferax aquaticus sp. nov., isolated from freshwater.</title>
        <authorList>
            <person name="Li T."/>
            <person name="Zhuo Y."/>
            <person name="Jin C.Z."/>
            <person name="Wu X."/>
            <person name="Ko S.R."/>
            <person name="Jin F.J."/>
            <person name="Ahn C.Y."/>
            <person name="Oh H.M."/>
            <person name="Lee H.G."/>
            <person name="Jin L."/>
        </authorList>
    </citation>
    <scope>NUCLEOTIDE SEQUENCE [LARGE SCALE GENOMIC DNA]</scope>
    <source>
        <strain evidence="3">Gr-4</strain>
    </source>
</reference>
<sequence length="338" mass="37547">MAKVELQVLKSGITRAAVTDPKHLCATLAKQHGVSTSTMAKYLRVLTAEGWLVREGTSRPAYQPGVLRDVSRSYALEGLDEQTPWERDFAPCFNLPPNIMRLAHHAFTEMLNNAVDHSGGTRASVSMRQNRTHLHMLLRDDGCGVFNRIRTAFQIDSPEVALLELSKGKLTTQPEFHTGRGLFFTSRLFDVFDLYANGLTYQRNQWQRGGWLKANPAHSTGTAIFMSIALNSPRTLDEVFAAHAKGEGDLTFSRTEIAMRLAHSAGEALESRSQAKRIAARLEAFDTVDLDFEGVDAIGQAFADELFRVFGNRHPHIRLQPRNMNARISAMVAQAGVV</sequence>
<dbReference type="Gene3D" id="3.30.565.10">
    <property type="entry name" value="Histidine kinase-like ATPase, C-terminal domain"/>
    <property type="match status" value="1"/>
</dbReference>
<proteinExistence type="predicted"/>